<proteinExistence type="predicted"/>
<sequence length="33" mass="3630">MKSAGMNLADRFCALLTKAAEENNQSSTRQKSK</sequence>
<organism evidence="1">
    <name type="scientific">Siphoviridae sp. ctrCN24</name>
    <dbReference type="NCBI Taxonomy" id="2827953"/>
    <lineage>
        <taxon>Viruses</taxon>
        <taxon>Duplodnaviria</taxon>
        <taxon>Heunggongvirae</taxon>
        <taxon>Uroviricota</taxon>
        <taxon>Caudoviricetes</taxon>
    </lineage>
</organism>
<name>A0A8S5SKJ5_9CAUD</name>
<protein>
    <submittedName>
        <fullName evidence="1">Uncharacterized protein</fullName>
    </submittedName>
</protein>
<evidence type="ECO:0000313" key="1">
    <source>
        <dbReference type="EMBL" id="DAF51486.1"/>
    </source>
</evidence>
<reference evidence="1" key="1">
    <citation type="journal article" date="2021" name="Proc. Natl. Acad. Sci. U.S.A.">
        <title>A Catalog of Tens of Thousands of Viruses from Human Metagenomes Reveals Hidden Associations with Chronic Diseases.</title>
        <authorList>
            <person name="Tisza M.J."/>
            <person name="Buck C.B."/>
        </authorList>
    </citation>
    <scope>NUCLEOTIDE SEQUENCE</scope>
    <source>
        <strain evidence="1">CtrCN24</strain>
    </source>
</reference>
<dbReference type="EMBL" id="BK032616">
    <property type="protein sequence ID" value="DAF51486.1"/>
    <property type="molecule type" value="Genomic_DNA"/>
</dbReference>
<accession>A0A8S5SKJ5</accession>